<evidence type="ECO:0000259" key="4">
    <source>
        <dbReference type="Pfam" id="PF17172"/>
    </source>
</evidence>
<dbReference type="SFLD" id="SFLDS00019">
    <property type="entry name" value="Glutathione_Transferase_(cytos"/>
    <property type="match status" value="1"/>
</dbReference>
<organism evidence="5 6">
    <name type="scientific">Boothiomyces macroporosus</name>
    <dbReference type="NCBI Taxonomy" id="261099"/>
    <lineage>
        <taxon>Eukaryota</taxon>
        <taxon>Fungi</taxon>
        <taxon>Fungi incertae sedis</taxon>
        <taxon>Chytridiomycota</taxon>
        <taxon>Chytridiomycota incertae sedis</taxon>
        <taxon>Chytridiomycetes</taxon>
        <taxon>Rhizophydiales</taxon>
        <taxon>Terramycetaceae</taxon>
        <taxon>Boothiomyces</taxon>
    </lineage>
</organism>
<comment type="caution">
    <text evidence="5">The sequence shown here is derived from an EMBL/GenBank/DDBJ whole genome shotgun (WGS) entry which is preliminary data.</text>
</comment>
<evidence type="ECO:0008006" key="7">
    <source>
        <dbReference type="Google" id="ProtNLM"/>
    </source>
</evidence>
<dbReference type="InterPro" id="IPR036282">
    <property type="entry name" value="Glutathione-S-Trfase_C_sf"/>
</dbReference>
<feature type="chain" id="PRO_5041969406" description="Glutathione S-transferase" evidence="2">
    <location>
        <begin position="23"/>
        <end position="274"/>
    </location>
</feature>
<feature type="domain" description="Thioredoxin-like fold" evidence="4">
    <location>
        <begin position="56"/>
        <end position="151"/>
    </location>
</feature>
<feature type="signal peptide" evidence="2">
    <location>
        <begin position="1"/>
        <end position="22"/>
    </location>
</feature>
<proteinExistence type="inferred from homology"/>
<dbReference type="InterPro" id="IPR036249">
    <property type="entry name" value="Thioredoxin-like_sf"/>
</dbReference>
<name>A0AAD5UBL9_9FUNG</name>
<dbReference type="InterPro" id="IPR026928">
    <property type="entry name" value="FAX/IsoI-like"/>
</dbReference>
<keyword evidence="2" id="KW-0732">Signal</keyword>
<dbReference type="Pfam" id="PF17171">
    <property type="entry name" value="GST_C_6"/>
    <property type="match status" value="1"/>
</dbReference>
<dbReference type="GO" id="GO:0005737">
    <property type="term" value="C:cytoplasm"/>
    <property type="evidence" value="ECO:0007669"/>
    <property type="project" value="TreeGrafter"/>
</dbReference>
<dbReference type="InterPro" id="IPR050931">
    <property type="entry name" value="Mito_Protein_Transport_Metaxin"/>
</dbReference>
<dbReference type="SUPFAM" id="SSF47616">
    <property type="entry name" value="GST C-terminal domain-like"/>
    <property type="match status" value="1"/>
</dbReference>
<dbReference type="Pfam" id="PF17172">
    <property type="entry name" value="GST_N_4"/>
    <property type="match status" value="1"/>
</dbReference>
<reference evidence="5" key="1">
    <citation type="submission" date="2020-05" db="EMBL/GenBank/DDBJ databases">
        <title>Phylogenomic resolution of chytrid fungi.</title>
        <authorList>
            <person name="Stajich J.E."/>
            <person name="Amses K."/>
            <person name="Simmons R."/>
            <person name="Seto K."/>
            <person name="Myers J."/>
            <person name="Bonds A."/>
            <person name="Quandt C.A."/>
            <person name="Barry K."/>
            <person name="Liu P."/>
            <person name="Grigoriev I."/>
            <person name="Longcore J.E."/>
            <person name="James T.Y."/>
        </authorList>
    </citation>
    <scope>NUCLEOTIDE SEQUENCE</scope>
    <source>
        <strain evidence="5">PLAUS21</strain>
    </source>
</reference>
<gene>
    <name evidence="5" type="ORF">HK103_000348</name>
</gene>
<comment type="similarity">
    <text evidence="1">Belongs to the FAX family.</text>
</comment>
<dbReference type="EMBL" id="JADGKB010000101">
    <property type="protein sequence ID" value="KAJ3253756.1"/>
    <property type="molecule type" value="Genomic_DNA"/>
</dbReference>
<dbReference type="PANTHER" id="PTHR12289">
    <property type="entry name" value="METAXIN RELATED"/>
    <property type="match status" value="1"/>
</dbReference>
<evidence type="ECO:0000313" key="5">
    <source>
        <dbReference type="EMBL" id="KAJ3253756.1"/>
    </source>
</evidence>
<feature type="domain" description="Metaxin glutathione S-transferase" evidence="3">
    <location>
        <begin position="208"/>
        <end position="265"/>
    </location>
</feature>
<dbReference type="CDD" id="cd03193">
    <property type="entry name" value="GST_C_Metaxin"/>
    <property type="match status" value="1"/>
</dbReference>
<dbReference type="SUPFAM" id="SSF52833">
    <property type="entry name" value="Thioredoxin-like"/>
    <property type="match status" value="1"/>
</dbReference>
<evidence type="ECO:0000259" key="3">
    <source>
        <dbReference type="Pfam" id="PF17171"/>
    </source>
</evidence>
<protein>
    <recommendedName>
        <fullName evidence="7">Glutathione S-transferase</fullName>
    </recommendedName>
</protein>
<dbReference type="Proteomes" id="UP001210925">
    <property type="component" value="Unassembled WGS sequence"/>
</dbReference>
<dbReference type="SFLD" id="SFLDG01180">
    <property type="entry name" value="SUF1"/>
    <property type="match status" value="1"/>
</dbReference>
<dbReference type="SFLD" id="SFLDG01200">
    <property type="entry name" value="SUF1.1"/>
    <property type="match status" value="1"/>
</dbReference>
<dbReference type="AlphaFoldDB" id="A0AAD5UBL9"/>
<evidence type="ECO:0000256" key="2">
    <source>
        <dbReference type="SAM" id="SignalP"/>
    </source>
</evidence>
<keyword evidence="6" id="KW-1185">Reference proteome</keyword>
<dbReference type="PANTHER" id="PTHR12289:SF41">
    <property type="entry name" value="FAILED AXON CONNECTIONS-RELATED"/>
    <property type="match status" value="1"/>
</dbReference>
<accession>A0AAD5UBL9</accession>
<dbReference type="Gene3D" id="1.20.1050.10">
    <property type="match status" value="1"/>
</dbReference>
<dbReference type="InterPro" id="IPR040079">
    <property type="entry name" value="Glutathione_S-Trfase"/>
</dbReference>
<evidence type="ECO:0000313" key="6">
    <source>
        <dbReference type="Proteomes" id="UP001210925"/>
    </source>
</evidence>
<evidence type="ECO:0000256" key="1">
    <source>
        <dbReference type="ARBA" id="ARBA00006475"/>
    </source>
</evidence>
<sequence length="274" mass="31526">MESQWLLPTAVVLALSVYFLKPQQKKSFKSNLTTPNDSKIIVCGGGQKTRFPNGSPGVCKLIAFLEYNKIPYEYKTTTNFKESPNEKIPFVHYKGQIISDSHFIIRKLVQDGLAKDPNAGLNESEIAISEMVRTSFESILYWGIVKHRWINNWEHTKEEYFGKMPAILKWFLPDRIILPHVLANLRAVGTTRYEEGQYDILIKEFICNASVILGSKKYFMGDQITMLDYTAFSNLGNIYHLSKLNGELKAELEKYDNLVDYVKRLTPLFKPNKI</sequence>
<dbReference type="InterPro" id="IPR012336">
    <property type="entry name" value="Thioredoxin-like_fold"/>
</dbReference>
<dbReference type="InterPro" id="IPR033468">
    <property type="entry name" value="Metaxin_GST"/>
</dbReference>